<dbReference type="Proteomes" id="UP001583186">
    <property type="component" value="Unassembled WGS sequence"/>
</dbReference>
<dbReference type="InterPro" id="IPR020946">
    <property type="entry name" value="Flavin_mOase-like"/>
</dbReference>
<dbReference type="PANTHER" id="PTHR42877:SF1">
    <property type="entry name" value="FAD-BINDING MONOOXYGENASE STCW"/>
    <property type="match status" value="1"/>
</dbReference>
<keyword evidence="2" id="KW-0285">Flavoprotein</keyword>
<dbReference type="SUPFAM" id="SSF51905">
    <property type="entry name" value="FAD/NAD(P)-binding domain"/>
    <property type="match status" value="2"/>
</dbReference>
<evidence type="ECO:0000256" key="1">
    <source>
        <dbReference type="ARBA" id="ARBA00010139"/>
    </source>
</evidence>
<keyword evidence="3" id="KW-0274">FAD</keyword>
<keyword evidence="7" id="KW-1185">Reference proteome</keyword>
<sequence length="490" mass="54414">MYHYSSSAEIQAYIKAVAFHYNVYSSITFNTLVNKAVWSEEYATWTVSLENGPDVECDLLVNGSGILNNFKFPDIKGLDSFSGPVLHTADWDASANLSGKRVGIIGAGASAIQTLPAIQDTIAHADVYIRTPSWIMSPVLESMATTKGNHQYTAEEKERFRSDPAFYLERRKEMEVASNKVLKAFIRDSDEQANLRTELEASMKAVISDPALQAQLIPSFEVGCRRLSPGEPYVAALQRDNVTPVFGDVDEIQPDGVVSGGVLRPVDVIIAATGFDTSFRPRFPIVGENGVDMRELWKDNPVAYCGLAVAGFPNYLVFLGPNTPISNGSVMGTLEATADYFVRLVQKMVAQDVAYFSVRADVQADFDSQTQKTMQKMVWTGSCNSWFKNKLGKVIALWPGSSLHYREVLEANRWEDYEWKHRQSNRFAYWGQGFAKVEDNGDGDLAYYLHAHEPLPLEAYYDAARGRGAGTSPMPSEFTPRKSPANEVKE</sequence>
<evidence type="ECO:0008006" key="8">
    <source>
        <dbReference type="Google" id="ProtNLM"/>
    </source>
</evidence>
<dbReference type="Gene3D" id="3.50.50.60">
    <property type="entry name" value="FAD/NAD(P)-binding domain"/>
    <property type="match status" value="2"/>
</dbReference>
<evidence type="ECO:0000256" key="3">
    <source>
        <dbReference type="ARBA" id="ARBA00022827"/>
    </source>
</evidence>
<protein>
    <recommendedName>
        <fullName evidence="8">Monooxygenase</fullName>
    </recommendedName>
</protein>
<gene>
    <name evidence="6" type="ORF">Sste5346_010188</name>
</gene>
<dbReference type="PANTHER" id="PTHR42877">
    <property type="entry name" value="L-ORNITHINE N(5)-MONOOXYGENASE-RELATED"/>
    <property type="match status" value="1"/>
</dbReference>
<evidence type="ECO:0000256" key="4">
    <source>
        <dbReference type="ARBA" id="ARBA00023002"/>
    </source>
</evidence>
<evidence type="ECO:0000256" key="5">
    <source>
        <dbReference type="SAM" id="MobiDB-lite"/>
    </source>
</evidence>
<reference evidence="6 7" key="1">
    <citation type="journal article" date="2024" name="IMA Fungus">
        <title>IMA Genome - F19 : A genome assembly and annotation guide to empower mycologists, including annotated draft genome sequences of Ceratocystis pirilliformis, Diaporthe australafricana, Fusarium ophioides, Paecilomyces lecythidis, and Sporothrix stenoceras.</title>
        <authorList>
            <person name="Aylward J."/>
            <person name="Wilson A.M."/>
            <person name="Visagie C.M."/>
            <person name="Spraker J."/>
            <person name="Barnes I."/>
            <person name="Buitendag C."/>
            <person name="Ceriani C."/>
            <person name="Del Mar Angel L."/>
            <person name="du Plessis D."/>
            <person name="Fuchs T."/>
            <person name="Gasser K."/>
            <person name="Kramer D."/>
            <person name="Li W."/>
            <person name="Munsamy K."/>
            <person name="Piso A."/>
            <person name="Price J.L."/>
            <person name="Sonnekus B."/>
            <person name="Thomas C."/>
            <person name="van der Nest A."/>
            <person name="van Dijk A."/>
            <person name="van Heerden A."/>
            <person name="van Vuuren N."/>
            <person name="Yilmaz N."/>
            <person name="Duong T.A."/>
            <person name="van der Merwe N.A."/>
            <person name="Wingfield M.J."/>
            <person name="Wingfield B.D."/>
        </authorList>
    </citation>
    <scope>NUCLEOTIDE SEQUENCE [LARGE SCALE GENOMIC DNA]</scope>
    <source>
        <strain evidence="6 7">CMW 5346</strain>
    </source>
</reference>
<comment type="similarity">
    <text evidence="1">Belongs to the FAD-binding monooxygenase family.</text>
</comment>
<evidence type="ECO:0000313" key="6">
    <source>
        <dbReference type="EMBL" id="KAL1887489.1"/>
    </source>
</evidence>
<comment type="caution">
    <text evidence="6">The sequence shown here is derived from an EMBL/GenBank/DDBJ whole genome shotgun (WGS) entry which is preliminary data.</text>
</comment>
<name>A0ABR3YH95_9PEZI</name>
<organism evidence="6 7">
    <name type="scientific">Sporothrix stenoceras</name>
    <dbReference type="NCBI Taxonomy" id="5173"/>
    <lineage>
        <taxon>Eukaryota</taxon>
        <taxon>Fungi</taxon>
        <taxon>Dikarya</taxon>
        <taxon>Ascomycota</taxon>
        <taxon>Pezizomycotina</taxon>
        <taxon>Sordariomycetes</taxon>
        <taxon>Sordariomycetidae</taxon>
        <taxon>Ophiostomatales</taxon>
        <taxon>Ophiostomataceae</taxon>
        <taxon>Sporothrix</taxon>
    </lineage>
</organism>
<dbReference type="Pfam" id="PF00743">
    <property type="entry name" value="FMO-like"/>
    <property type="match status" value="1"/>
</dbReference>
<evidence type="ECO:0000256" key="2">
    <source>
        <dbReference type="ARBA" id="ARBA00022630"/>
    </source>
</evidence>
<keyword evidence="4" id="KW-0560">Oxidoreductase</keyword>
<evidence type="ECO:0000313" key="7">
    <source>
        <dbReference type="Proteomes" id="UP001583186"/>
    </source>
</evidence>
<dbReference type="InterPro" id="IPR036188">
    <property type="entry name" value="FAD/NAD-bd_sf"/>
</dbReference>
<proteinExistence type="inferred from homology"/>
<feature type="region of interest" description="Disordered" evidence="5">
    <location>
        <begin position="466"/>
        <end position="490"/>
    </location>
</feature>
<dbReference type="EMBL" id="JAWCUI010000118">
    <property type="protein sequence ID" value="KAL1887489.1"/>
    <property type="molecule type" value="Genomic_DNA"/>
</dbReference>
<accession>A0ABR3YH95</accession>
<dbReference type="InterPro" id="IPR051209">
    <property type="entry name" value="FAD-bind_Monooxygenase_sf"/>
</dbReference>